<dbReference type="InterPro" id="IPR045892">
    <property type="entry name" value="CrtISO-like"/>
</dbReference>
<feature type="compositionally biased region" description="Polar residues" evidence="1">
    <location>
        <begin position="650"/>
        <end position="668"/>
    </location>
</feature>
<dbReference type="PRINTS" id="PR00411">
    <property type="entry name" value="PNDRDTASEI"/>
</dbReference>
<accession>A0AAD7UE10</accession>
<dbReference type="PANTHER" id="PTHR46313">
    <property type="match status" value="1"/>
</dbReference>
<feature type="region of interest" description="Disordered" evidence="1">
    <location>
        <begin position="642"/>
        <end position="668"/>
    </location>
</feature>
<dbReference type="EMBL" id="JAQMWT010000358">
    <property type="protein sequence ID" value="KAJ8603293.1"/>
    <property type="molecule type" value="Genomic_DNA"/>
</dbReference>
<dbReference type="Pfam" id="PF01593">
    <property type="entry name" value="Amino_oxidase"/>
    <property type="match status" value="1"/>
</dbReference>
<dbReference type="InterPro" id="IPR036188">
    <property type="entry name" value="FAD/NAD-bd_sf"/>
</dbReference>
<evidence type="ECO:0000256" key="1">
    <source>
        <dbReference type="SAM" id="MobiDB-lite"/>
    </source>
</evidence>
<dbReference type="SUPFAM" id="SSF51905">
    <property type="entry name" value="FAD/NAD(P)-binding domain"/>
    <property type="match status" value="1"/>
</dbReference>
<gene>
    <name evidence="3" type="ORF">CTAYLR_006965</name>
</gene>
<reference evidence="3" key="1">
    <citation type="submission" date="2023-01" db="EMBL/GenBank/DDBJ databases">
        <title>Metagenome sequencing of chrysophaentin producing Chrysophaeum taylorii.</title>
        <authorList>
            <person name="Davison J."/>
            <person name="Bewley C."/>
        </authorList>
    </citation>
    <scope>NUCLEOTIDE SEQUENCE</scope>
    <source>
        <strain evidence="3">NIES-1699</strain>
    </source>
</reference>
<evidence type="ECO:0000313" key="3">
    <source>
        <dbReference type="EMBL" id="KAJ8603293.1"/>
    </source>
</evidence>
<dbReference type="GO" id="GO:0016116">
    <property type="term" value="P:carotenoid metabolic process"/>
    <property type="evidence" value="ECO:0007669"/>
    <property type="project" value="InterPro"/>
</dbReference>
<dbReference type="Gene3D" id="3.90.660.50">
    <property type="match status" value="1"/>
</dbReference>
<feature type="domain" description="Amine oxidase" evidence="2">
    <location>
        <begin position="59"/>
        <end position="595"/>
    </location>
</feature>
<organism evidence="3 4">
    <name type="scientific">Chrysophaeum taylorii</name>
    <dbReference type="NCBI Taxonomy" id="2483200"/>
    <lineage>
        <taxon>Eukaryota</taxon>
        <taxon>Sar</taxon>
        <taxon>Stramenopiles</taxon>
        <taxon>Ochrophyta</taxon>
        <taxon>Pelagophyceae</taxon>
        <taxon>Pelagomonadales</taxon>
        <taxon>Pelagomonadaceae</taxon>
        <taxon>Chrysophaeum</taxon>
    </lineage>
</organism>
<dbReference type="InterPro" id="IPR002937">
    <property type="entry name" value="Amino_oxidase"/>
</dbReference>
<evidence type="ECO:0000259" key="2">
    <source>
        <dbReference type="Pfam" id="PF01593"/>
    </source>
</evidence>
<dbReference type="Gene3D" id="3.50.50.60">
    <property type="entry name" value="FAD/NAD(P)-binding domain"/>
    <property type="match status" value="2"/>
</dbReference>
<name>A0AAD7UE10_9STRA</name>
<sequence>MMVNENVEQTLETSRDKVMTFSYDTEREKVYDKPVYKGTGDGMSGESGEYDVVVIGSGMGGLACGALIAKYGSKAIVLESHIKMGGSAHTFSRTVNGEKYSFEVGPSIFEGLDKPSLNPLRILIDALDETLEVETYDGLGYWVPTSNTDGTGPTRYWRFQLGDPEAPGGFFEALREHAEDGELAIKEWKALCRRLKTLGGSTTAVSLLNLRQDAGFLATTAGSLPFVTTHPDVFLDLPLTFDSLHKTVDQLVTEPFLRNFIDTMCIFCGFPAKGAMTAHLLYIIERFFEPSCAYSVPVGGTENIARALYRGGSKHGMKLQLNAHVDEILVDDESDRAVGVRLKNGAVIKAKRAVVSNATPFDTIKLLKNAQTPKIADWRATLGQLPRHGAILHLFVAVDAEKVVDGKRLEDHPTWQAALARGGSPAHLVIQDWGRSMQDSQNLCSFFIPSVKDPSVCPPGKHTIHVYSSGGEPYEPWIALKPGTPEYEAYKAERAEVLWRALEKCIPDAKERAVFHIIGSPLAHEAFLRRDKGTYGMAWAAGSAAPYAGLLGAVLPFPFPNLKTPIDGLLRCGDSTFPGIGTPSAAASGVIAANTLTTLENHVDMLESTAKKAPIYNFLDPGPFQWLYRPFVSALTPSSELRGTPESAATAGSSSLDSNPAINTTAAV</sequence>
<comment type="caution">
    <text evidence="3">The sequence shown here is derived from an EMBL/GenBank/DDBJ whole genome shotgun (WGS) entry which is preliminary data.</text>
</comment>
<dbReference type="Proteomes" id="UP001230188">
    <property type="component" value="Unassembled WGS sequence"/>
</dbReference>
<proteinExistence type="predicted"/>
<dbReference type="GO" id="GO:0016491">
    <property type="term" value="F:oxidoreductase activity"/>
    <property type="evidence" value="ECO:0007669"/>
    <property type="project" value="InterPro"/>
</dbReference>
<evidence type="ECO:0000313" key="4">
    <source>
        <dbReference type="Proteomes" id="UP001230188"/>
    </source>
</evidence>
<dbReference type="PANTHER" id="PTHR46313:SF3">
    <property type="entry name" value="PROLYCOPENE ISOMERASE, CHLOROPLASTIC"/>
    <property type="match status" value="1"/>
</dbReference>
<dbReference type="AlphaFoldDB" id="A0AAD7UE10"/>
<keyword evidence="4" id="KW-1185">Reference proteome</keyword>
<protein>
    <recommendedName>
        <fullName evidence="2">Amine oxidase domain-containing protein</fullName>
    </recommendedName>
</protein>